<dbReference type="EMBL" id="VZCY01000115">
    <property type="protein sequence ID" value="MQN10993.1"/>
    <property type="molecule type" value="Genomic_DNA"/>
</dbReference>
<name>A0A5P0VGM8_9BACT</name>
<organism evidence="1 2">
    <name type="scientific">Segatella copri</name>
    <dbReference type="NCBI Taxonomy" id="165179"/>
    <lineage>
        <taxon>Bacteria</taxon>
        <taxon>Pseudomonadati</taxon>
        <taxon>Bacteroidota</taxon>
        <taxon>Bacteroidia</taxon>
        <taxon>Bacteroidales</taxon>
        <taxon>Prevotellaceae</taxon>
        <taxon>Segatella</taxon>
    </lineage>
</organism>
<reference evidence="1 2" key="1">
    <citation type="submission" date="2019-09" db="EMBL/GenBank/DDBJ databases">
        <title>Distinct polysaccharide growth profiles of human intestinal Prevotella copri isolates.</title>
        <authorList>
            <person name="Fehlner-Peach H."/>
            <person name="Magnabosco C."/>
            <person name="Raghavan V."/>
            <person name="Scher J.U."/>
            <person name="Tett A."/>
            <person name="Cox L.M."/>
            <person name="Gottsegen C."/>
            <person name="Watters A."/>
            <person name="Wiltshire- Gordon J.D."/>
            <person name="Segata N."/>
            <person name="Bonneau R."/>
            <person name="Littman D.R."/>
        </authorList>
    </citation>
    <scope>NUCLEOTIDE SEQUENCE [LARGE SCALE GENOMIC DNA]</scope>
    <source>
        <strain evidence="2">iK21513</strain>
    </source>
</reference>
<evidence type="ECO:0000313" key="2">
    <source>
        <dbReference type="Proteomes" id="UP000406735"/>
    </source>
</evidence>
<proteinExistence type="predicted"/>
<evidence type="ECO:0000313" key="1">
    <source>
        <dbReference type="EMBL" id="MQN10993.1"/>
    </source>
</evidence>
<accession>A0A5P0VGM8</accession>
<gene>
    <name evidence="1" type="ORF">F7D97_13950</name>
</gene>
<dbReference type="AlphaFoldDB" id="A0A5P0VGM8"/>
<dbReference type="Proteomes" id="UP000406735">
    <property type="component" value="Unassembled WGS sequence"/>
</dbReference>
<protein>
    <submittedName>
        <fullName evidence="1">Uncharacterized protein</fullName>
    </submittedName>
</protein>
<dbReference type="RefSeq" id="WP_153080287.1">
    <property type="nucleotide sequence ID" value="NZ_JAHRGJ010000006.1"/>
</dbReference>
<sequence>MRNSNFNLIKSLGYVVVLVSMASHSVPHEYWQNTEDGLLYGHVGDSEEEHKLLMMEGAV</sequence>
<comment type="caution">
    <text evidence="1">The sequence shown here is derived from an EMBL/GenBank/DDBJ whole genome shotgun (WGS) entry which is preliminary data.</text>
</comment>